<feature type="transmembrane region" description="Helical" evidence="1">
    <location>
        <begin position="5"/>
        <end position="21"/>
    </location>
</feature>
<sequence length="215" mass="25453">MKKFLIILPILYILIIKLLYSFNINSILTYFIKIFTFIFIVYIVKKANLFKTIELNKKLKIKKIYFYLIAPVLGYGFYLFWKYFQEIIVIKNFYTKNELLLRVSSLFLVLKKAPYIGTTTFIMIISLIIFATIEEILMRKMVYGSLRKKSIVFAMILSSLIFTFAHTIDSYGQLTNIFLFGIFLSFFYEISGDIIVSILIHFTYNFSVLYPTIFK</sequence>
<feature type="transmembrane region" description="Helical" evidence="1">
    <location>
        <begin position="150"/>
        <end position="168"/>
    </location>
</feature>
<dbReference type="Proteomes" id="UP000516361">
    <property type="component" value="Chromosome"/>
</dbReference>
<evidence type="ECO:0000256" key="1">
    <source>
        <dbReference type="SAM" id="Phobius"/>
    </source>
</evidence>
<feature type="transmembrane region" description="Helical" evidence="1">
    <location>
        <begin position="174"/>
        <end position="200"/>
    </location>
</feature>
<protein>
    <recommendedName>
        <fullName evidence="2">CAAX prenyl protease 2/Lysostaphin resistance protein A-like domain-containing protein</fullName>
    </recommendedName>
</protein>
<evidence type="ECO:0000313" key="4">
    <source>
        <dbReference type="Proteomes" id="UP000516361"/>
    </source>
</evidence>
<keyword evidence="1" id="KW-0472">Membrane</keyword>
<dbReference type="Pfam" id="PF02517">
    <property type="entry name" value="Rce1-like"/>
    <property type="match status" value="1"/>
</dbReference>
<accession>A0A7G1G460</accession>
<keyword evidence="1" id="KW-0812">Transmembrane</keyword>
<proteinExistence type="predicted"/>
<dbReference type="AlphaFoldDB" id="A0A7G1G460"/>
<reference evidence="3 4" key="1">
    <citation type="submission" date="2018-06" db="EMBL/GenBank/DDBJ databases">
        <title>Genome sequencing of Oceanotoga sp. sy52.</title>
        <authorList>
            <person name="Mori K."/>
        </authorList>
    </citation>
    <scope>NUCLEOTIDE SEQUENCE [LARGE SCALE GENOMIC DNA]</scope>
    <source>
        <strain evidence="4">sy52</strain>
    </source>
</reference>
<dbReference type="InParanoid" id="A0A7G1G460"/>
<evidence type="ECO:0000313" key="3">
    <source>
        <dbReference type="EMBL" id="BBE31131.1"/>
    </source>
</evidence>
<keyword evidence="4" id="KW-1185">Reference proteome</keyword>
<feature type="domain" description="CAAX prenyl protease 2/Lysostaphin resistance protein A-like" evidence="2">
    <location>
        <begin position="119"/>
        <end position="206"/>
    </location>
</feature>
<dbReference type="GO" id="GO:0004175">
    <property type="term" value="F:endopeptidase activity"/>
    <property type="evidence" value="ECO:0007669"/>
    <property type="project" value="UniProtKB-ARBA"/>
</dbReference>
<organism evidence="3 4">
    <name type="scientific">Tepiditoga spiralis</name>
    <dbReference type="NCBI Taxonomy" id="2108365"/>
    <lineage>
        <taxon>Bacteria</taxon>
        <taxon>Thermotogati</taxon>
        <taxon>Thermotogota</taxon>
        <taxon>Thermotogae</taxon>
        <taxon>Petrotogales</taxon>
        <taxon>Petrotogaceae</taxon>
        <taxon>Tepiditoga</taxon>
    </lineage>
</organism>
<evidence type="ECO:0000259" key="2">
    <source>
        <dbReference type="Pfam" id="PF02517"/>
    </source>
</evidence>
<dbReference type="EMBL" id="AP018712">
    <property type="protein sequence ID" value="BBE31131.1"/>
    <property type="molecule type" value="Genomic_DNA"/>
</dbReference>
<keyword evidence="1" id="KW-1133">Transmembrane helix</keyword>
<feature type="transmembrane region" description="Helical" evidence="1">
    <location>
        <begin position="64"/>
        <end position="84"/>
    </location>
</feature>
<name>A0A7G1G460_9BACT</name>
<dbReference type="KEGG" id="ocy:OSSY52_12720"/>
<dbReference type="InterPro" id="IPR003675">
    <property type="entry name" value="Rce1/LyrA-like_dom"/>
</dbReference>
<feature type="transmembrane region" description="Helical" evidence="1">
    <location>
        <begin position="115"/>
        <end position="138"/>
    </location>
</feature>
<dbReference type="GO" id="GO:0080120">
    <property type="term" value="P:CAAX-box protein maturation"/>
    <property type="evidence" value="ECO:0007669"/>
    <property type="project" value="UniProtKB-ARBA"/>
</dbReference>
<feature type="transmembrane region" description="Helical" evidence="1">
    <location>
        <begin position="27"/>
        <end position="44"/>
    </location>
</feature>
<gene>
    <name evidence="3" type="ORF">OSSY52_12720</name>
</gene>
<dbReference type="RefSeq" id="WP_190613481.1">
    <property type="nucleotide sequence ID" value="NZ_AP018712.1"/>
</dbReference>